<evidence type="ECO:0000313" key="1">
    <source>
        <dbReference type="EMBL" id="MDN4611963.1"/>
    </source>
</evidence>
<sequence length="118" mass="13620">MQIDIAALIVSLTGLAALVWSIIQAKRGRKDTIAQQKAANELATREQDWEELTEGKRIAEEDLRAERITTRELRDENNGLRREIRTRDDLIARHRTWDIDAGHRLKDTDIGEPPHLYP</sequence>
<dbReference type="RefSeq" id="WP_301228321.1">
    <property type="nucleotide sequence ID" value="NZ_JAROCG010000001.1"/>
</dbReference>
<comment type="caution">
    <text evidence="1">The sequence shown here is derived from an EMBL/GenBank/DDBJ whole genome shotgun (WGS) entry which is preliminary data.</text>
</comment>
<dbReference type="Proteomes" id="UP001174209">
    <property type="component" value="Unassembled WGS sequence"/>
</dbReference>
<keyword evidence="2" id="KW-1185">Reference proteome</keyword>
<reference evidence="1" key="1">
    <citation type="submission" date="2023-06" db="EMBL/GenBank/DDBJ databases">
        <title>MT1 and MT2 Draft Genomes of Novel Species.</title>
        <authorList>
            <person name="Venkateswaran K."/>
        </authorList>
    </citation>
    <scope>NUCLEOTIDE SEQUENCE</scope>
    <source>
        <strain evidence="1">IIF3SC-B10</strain>
    </source>
</reference>
<protein>
    <submittedName>
        <fullName evidence="1">Uncharacterized protein</fullName>
    </submittedName>
</protein>
<organism evidence="1 2">
    <name type="scientific">Arthrobacter burdickii</name>
    <dbReference type="NCBI Taxonomy" id="3035920"/>
    <lineage>
        <taxon>Bacteria</taxon>
        <taxon>Bacillati</taxon>
        <taxon>Actinomycetota</taxon>
        <taxon>Actinomycetes</taxon>
        <taxon>Micrococcales</taxon>
        <taxon>Micrococcaceae</taxon>
        <taxon>Arthrobacter</taxon>
    </lineage>
</organism>
<gene>
    <name evidence="1" type="ORF">P5G52_13925</name>
</gene>
<evidence type="ECO:0000313" key="2">
    <source>
        <dbReference type="Proteomes" id="UP001174209"/>
    </source>
</evidence>
<accession>A0ABT8K3E5</accession>
<proteinExistence type="predicted"/>
<dbReference type="EMBL" id="JAROCG010000001">
    <property type="protein sequence ID" value="MDN4611963.1"/>
    <property type="molecule type" value="Genomic_DNA"/>
</dbReference>
<name>A0ABT8K3E5_9MICC</name>